<dbReference type="NCBIfam" id="NF045477">
    <property type="entry name" value="LPO_1073_dom"/>
    <property type="match status" value="1"/>
</dbReference>
<name>A0ABU0XG25_9MICO</name>
<gene>
    <name evidence="1" type="ORF">RBR11_09110</name>
</gene>
<evidence type="ECO:0000313" key="1">
    <source>
        <dbReference type="EMBL" id="MDQ4214075.1"/>
    </source>
</evidence>
<protein>
    <submittedName>
        <fullName evidence="1">Uncharacterized protein</fullName>
    </submittedName>
</protein>
<proteinExistence type="predicted"/>
<accession>A0ABU0XG25</accession>
<evidence type="ECO:0000313" key="2">
    <source>
        <dbReference type="Proteomes" id="UP001230289"/>
    </source>
</evidence>
<dbReference type="RefSeq" id="WP_308489008.1">
    <property type="nucleotide sequence ID" value="NZ_JAVFCB010000004.1"/>
</dbReference>
<reference evidence="1 2" key="1">
    <citation type="submission" date="2023-08" db="EMBL/GenBank/DDBJ databases">
        <title>Microbacterium sp. nov., isolated from a waste landfill.</title>
        <authorList>
            <person name="Wen W."/>
        </authorList>
    </citation>
    <scope>NUCLEOTIDE SEQUENCE [LARGE SCALE GENOMIC DNA]</scope>
    <source>
        <strain evidence="1 2">ASV81</strain>
    </source>
</reference>
<organism evidence="1 2">
    <name type="scientific">Microbacterium capsulatum</name>
    <dbReference type="NCBI Taxonomy" id="3041921"/>
    <lineage>
        <taxon>Bacteria</taxon>
        <taxon>Bacillati</taxon>
        <taxon>Actinomycetota</taxon>
        <taxon>Actinomycetes</taxon>
        <taxon>Micrococcales</taxon>
        <taxon>Microbacteriaceae</taxon>
        <taxon>Microbacterium</taxon>
    </lineage>
</organism>
<dbReference type="Proteomes" id="UP001230289">
    <property type="component" value="Unassembled WGS sequence"/>
</dbReference>
<dbReference type="InterPro" id="IPR053773">
    <property type="entry name" value="Vpar_1526-like"/>
</dbReference>
<comment type="caution">
    <text evidence="1">The sequence shown here is derived from an EMBL/GenBank/DDBJ whole genome shotgun (WGS) entry which is preliminary data.</text>
</comment>
<dbReference type="EMBL" id="JAVFCB010000004">
    <property type="protein sequence ID" value="MDQ4214075.1"/>
    <property type="molecule type" value="Genomic_DNA"/>
</dbReference>
<sequence length="350" mass="38509">MIRRKDQQQHGGDASTNYQAGRDITINGATLAEVRQIAIDVYFANATELRGVAEAIARSRAESITNAYLGKLHAESPSHLEELTRPDIQLVLSEAQKSFVRSGEENLERVLVDLLLHRTTEAQWTLQSLALDAAIECVAKLSEPQRRVVALIFSLRYARPARVTSLDEFYAYLERYVEPLVSDLPTRSTHYQHIVFVGVGSVSGHETPLGSLIRSGAEGLFTRGFAQDAALPAVFDLAHAANMLMPCLRRPDDAFQVDALAFADVERIARARGLANEVPVLQQLALQGWMEDLEVEREAIERVPGLAALQRAWRDTELSSLVLTTAGIAIGHAYWAQATGGTTPLSEWLG</sequence>
<keyword evidence="2" id="KW-1185">Reference proteome</keyword>